<dbReference type="RefSeq" id="WP_136824549.1">
    <property type="nucleotide sequence ID" value="NZ_SWBP01000001.1"/>
</dbReference>
<dbReference type="InterPro" id="IPR013519">
    <property type="entry name" value="Int_alpha_beta-p"/>
</dbReference>
<dbReference type="OrthoDB" id="1110382at2"/>
<protein>
    <submittedName>
        <fullName evidence="7">T9SS type A sorting domain-containing protein</fullName>
    </submittedName>
</protein>
<comment type="caution">
    <text evidence="7">The sequence shown here is derived from an EMBL/GenBank/DDBJ whole genome shotgun (WGS) entry which is preliminary data.</text>
</comment>
<keyword evidence="2" id="KW-0677">Repeat</keyword>
<keyword evidence="4" id="KW-0325">Glycoprotein</keyword>
<feature type="chain" id="PRO_5020315986" evidence="5">
    <location>
        <begin position="20"/>
        <end position="2157"/>
    </location>
</feature>
<dbReference type="PANTHER" id="PTHR46580">
    <property type="entry name" value="SENSOR KINASE-RELATED"/>
    <property type="match status" value="1"/>
</dbReference>
<name>A0A4U1C4P6_9SPHI</name>
<dbReference type="InterPro" id="IPR013783">
    <property type="entry name" value="Ig-like_fold"/>
</dbReference>
<dbReference type="InterPro" id="IPR025883">
    <property type="entry name" value="Cadherin-like_domain"/>
</dbReference>
<dbReference type="InterPro" id="IPR014756">
    <property type="entry name" value="Ig_E-set"/>
</dbReference>
<dbReference type="Pfam" id="PF01839">
    <property type="entry name" value="FG-GAP"/>
    <property type="match status" value="1"/>
</dbReference>
<dbReference type="Pfam" id="PF13385">
    <property type="entry name" value="Laminin_G_3"/>
    <property type="match status" value="1"/>
</dbReference>
<evidence type="ECO:0000313" key="8">
    <source>
        <dbReference type="Proteomes" id="UP000308181"/>
    </source>
</evidence>
<accession>A0A4U1C4P6</accession>
<dbReference type="PANTHER" id="PTHR46580:SF4">
    <property type="entry name" value="ATP_GTP-BINDING PROTEIN"/>
    <property type="match status" value="1"/>
</dbReference>
<organism evidence="7 8">
    <name type="scientific">Pedobacter cryophilus</name>
    <dbReference type="NCBI Taxonomy" id="2571271"/>
    <lineage>
        <taxon>Bacteria</taxon>
        <taxon>Pseudomonadati</taxon>
        <taxon>Bacteroidota</taxon>
        <taxon>Sphingobacteriia</taxon>
        <taxon>Sphingobacteriales</taxon>
        <taxon>Sphingobacteriaceae</taxon>
        <taxon>Pedobacter</taxon>
    </lineage>
</organism>
<dbReference type="Gene3D" id="2.60.120.200">
    <property type="match status" value="1"/>
</dbReference>
<feature type="domain" description="LamG-like jellyroll fold" evidence="6">
    <location>
        <begin position="45"/>
        <end position="176"/>
    </location>
</feature>
<dbReference type="Pfam" id="PF18962">
    <property type="entry name" value="Por_Secre_tail"/>
    <property type="match status" value="1"/>
</dbReference>
<evidence type="ECO:0000313" key="7">
    <source>
        <dbReference type="EMBL" id="TKC00339.1"/>
    </source>
</evidence>
<evidence type="ECO:0000259" key="6">
    <source>
        <dbReference type="SMART" id="SM00560"/>
    </source>
</evidence>
<dbReference type="Pfam" id="PF01833">
    <property type="entry name" value="TIG"/>
    <property type="match status" value="3"/>
</dbReference>
<dbReference type="SMART" id="SM00191">
    <property type="entry name" value="Int_alpha"/>
    <property type="match status" value="12"/>
</dbReference>
<dbReference type="GO" id="GO:0004553">
    <property type="term" value="F:hydrolase activity, hydrolyzing O-glycosyl compounds"/>
    <property type="evidence" value="ECO:0007669"/>
    <property type="project" value="UniProtKB-ARBA"/>
</dbReference>
<evidence type="ECO:0000256" key="1">
    <source>
        <dbReference type="ARBA" id="ARBA00022729"/>
    </source>
</evidence>
<keyword evidence="3" id="KW-1015">Disulfide bond</keyword>
<dbReference type="InterPro" id="IPR013517">
    <property type="entry name" value="FG-GAP"/>
</dbReference>
<keyword evidence="8" id="KW-1185">Reference proteome</keyword>
<dbReference type="Pfam" id="PF12733">
    <property type="entry name" value="Cadherin-like"/>
    <property type="match status" value="3"/>
</dbReference>
<evidence type="ECO:0000256" key="2">
    <source>
        <dbReference type="ARBA" id="ARBA00022737"/>
    </source>
</evidence>
<dbReference type="InterPro" id="IPR026444">
    <property type="entry name" value="Secre_tail"/>
</dbReference>
<dbReference type="SUPFAM" id="SSF81296">
    <property type="entry name" value="E set domains"/>
    <property type="match status" value="2"/>
</dbReference>
<evidence type="ECO:0000256" key="3">
    <source>
        <dbReference type="ARBA" id="ARBA00023157"/>
    </source>
</evidence>
<dbReference type="EMBL" id="SWBP01000001">
    <property type="protein sequence ID" value="TKC00339.1"/>
    <property type="molecule type" value="Genomic_DNA"/>
</dbReference>
<dbReference type="SMART" id="SM00560">
    <property type="entry name" value="LamGL"/>
    <property type="match status" value="1"/>
</dbReference>
<dbReference type="Gene3D" id="2.130.10.130">
    <property type="entry name" value="Integrin alpha, N-terminal"/>
    <property type="match status" value="4"/>
</dbReference>
<dbReference type="SUPFAM" id="SSF49899">
    <property type="entry name" value="Concanavalin A-like lectins/glucanases"/>
    <property type="match status" value="1"/>
</dbReference>
<dbReference type="InterPro" id="IPR013320">
    <property type="entry name" value="ConA-like_dom_sf"/>
</dbReference>
<dbReference type="InterPro" id="IPR002909">
    <property type="entry name" value="IPT_dom"/>
</dbReference>
<dbReference type="NCBIfam" id="TIGR04183">
    <property type="entry name" value="Por_Secre_tail"/>
    <property type="match status" value="1"/>
</dbReference>
<dbReference type="GO" id="GO:0005975">
    <property type="term" value="P:carbohydrate metabolic process"/>
    <property type="evidence" value="ECO:0007669"/>
    <property type="project" value="UniProtKB-ARBA"/>
</dbReference>
<gene>
    <name evidence="7" type="ORF">FA046_01265</name>
</gene>
<dbReference type="InterPro" id="IPR028994">
    <property type="entry name" value="Integrin_alpha_N"/>
</dbReference>
<feature type="signal peptide" evidence="5">
    <location>
        <begin position="1"/>
        <end position="19"/>
    </location>
</feature>
<reference evidence="7 8" key="1">
    <citation type="submission" date="2019-04" db="EMBL/GenBank/DDBJ databases">
        <title>Pedobacter sp. AR-3-17 sp. nov., isolated from Arctic soil.</title>
        <authorList>
            <person name="Dahal R.H."/>
            <person name="Kim D.-U."/>
        </authorList>
    </citation>
    <scope>NUCLEOTIDE SEQUENCE [LARGE SCALE GENOMIC DNA]</scope>
    <source>
        <strain evidence="7 8">AR-3-17</strain>
    </source>
</reference>
<dbReference type="SUPFAM" id="SSF69318">
    <property type="entry name" value="Integrin alpha N-terminal domain"/>
    <property type="match status" value="4"/>
</dbReference>
<dbReference type="Gene3D" id="2.60.40.10">
    <property type="entry name" value="Immunoglobulins"/>
    <property type="match status" value="3"/>
</dbReference>
<dbReference type="InterPro" id="IPR006558">
    <property type="entry name" value="LamG-like"/>
</dbReference>
<proteinExistence type="predicted"/>
<dbReference type="Proteomes" id="UP000308181">
    <property type="component" value="Unassembled WGS sequence"/>
</dbReference>
<keyword evidence="1 5" id="KW-0732">Signal</keyword>
<sequence>MKQLLLIFTFLFLGNLSFAQVTGNALDFDGTDDYVDAGTGMSSITDYTIEANIYYKGGSAWIMHFSDGTLNERLQLEIGGGQLVSYNQSAGVGTSVFAGGTIVANTWYHIAITNSSVNGKKLYVNGVEVASNSNTLSPSQMPTGTHFSIGRIHNQPYYFNGTIDEVRVWNVVRTQAQLAANMNTELSAQTGLVGLYRFNQGIANGTNTGITTAIDASGNANNGTLSGFALSGNSSNWVAGVVTSIPAPNITSFSPLNAKLGDAVTLTGTGFNTTTANNIVFFGATRAIVTAATATSVTVTVPSGATYAPITLLNTGSSLAAYSLRNFTPTYSPAKTNILAGDFAAKQDFATEYNPQSVAISDLDGDGKPDLVVANHYSNSVSVYRNTSTNGSVSSGSFAAKVDFATGSQPISVAIGDLDCDGKPDLAVANRSSTTFSVFRNTSTSGSITAGSFAAKVDFAIGGSLNSIAIGDLDGDGKPDLAVTNQSSVSVIRNTSTSGSITAGSFAAKVDFATGSSPYSVAIGDLDGDGKPDLAVANSNTSYISVIHNTSTIGSITAGSFATRVDFTAGTSPTSVAIGDLDGDGKPDLAVANKNSQNISVFRNTTTSGSITAGSFATGVAFTTGTSPYSVAISDLDGDSKPDLAVTNQNSQNISVFHNTAINGSITSGSFAAKVDFATGTSPYSVAISDLDGDGKPDLVVANEGSNTVSILQNISSNADLSALAISSGTLSPTFASGTTTYTASVSNNITSVTVTPTKLDATATIEVRVNSGSYATVNSGNASVALSLNEGSNTIDVKVTAQDGTTIKTYTTTVTRAIGPPIIASFSPTSAKPGDAVTLTGTGFNTTVANNIVFFGATQATVTPATATSVTVTVPSGATYAPITLLNTGNGLAAYSLKNFTPTYSPAKTNILAGDFAAKVDFTTVDAPNLVAVGDIDGDGKPDLVVANSGSSFSVYRNISSSGSIGAGSFAPKVDFATNTKASSIALADLDGDGKLDLVFVNYRSFDFGPNDYSANDISIFRNTSTSGSITTGSFATKVNFVTGNSPNSVAIDDLDGDGKLDLAVAYLNGVSVFRNTTTSGNINTGSFAAKQDFTTGGFPNSIDIGDIDGDGKPDLVITKNDYGVNGFSVLRNTTISGNISSGSFAAKVDFATDGILSSLILSDLDGDGKLDVAAFNSEGVEIFRNTATNGSITSGSFAAKVYVVTVSNRSKLMAIGDLDGDGKPDMAVGSYESPAISVYRNIATMGSITSSIFATNVDFATGTYSNSVAIGDLDGDGKPDLIATNSGSNTVSILQNVSNNADLSNLSLSSGTLSPTFAAGTIAYTASVTNGVSSLTVTPTKSDANATIEVRVNGGSYATQTSGNASGSLTLAVGTNTIDVKVTAQDGATIKTYTTTVTRAIGPPIITSFSPLNAKPGDPVTLTGTGFNTTSANNIVFFGATQATVTAATATSVTVTVPSGATYAPITLLNTGTSLAAYTLKNFTPTYSPAKTNIAAGDFATKQEFTAGTNPFSLAMGDLDGDGKPDLAVATYGSNTVSVYRNISSTGSIGSGSFAAKVDFATGSQPWSVAIGDLDGDGKPDLAVTNFDSHTVSVYRNTSSIGSIGSGSFATKVDFATGLSPWSAAIGDLDGDGKPDLAVTNYSSYNVSILRNTSTLGSLGTGSFASKIDFSTGDNPISVTIGDLDGDGKPDLAVTNSGLSTVSVLRNTSSSGSISAGSFAVKQDFTTGDNPFLVAIGDLDGDGKPDLAITNQGSSTVSVLRNTSSSGSISAGSFAVKQDFVTGNSPFSVAIGDLDGDGKPDLAVTNQGSSTVSVYRNTSSTGSIGSGSFTPKVDFITSSNPYLVIIGDLNGDSKPELVISSQAVFSVLQNVSKNADLSNLSISSGTLSPTFAAGTITYTANVDNTTTSITVTPTKSDASTTIQVQVNSGGYATLISGNASTALVLNAGSNTVEVKVTAQDGSTTKTYTITVEKGTLPVSLIDYQAKIQNNKSVLLSWTTISEQNNQGFEILKSTDGKIFSKTSFIKGNGNSSSKNQYSFTDLFPVKGENYYKLVQIDLDGTKTVLGIKAVNFSFDDGSEIKIYPNPSTSIVNVEFETNQFSNISVIDLAGKVIIKKEIAETESKVSLNILELPASTFIIKLQGKSGVMIKQFVKQ</sequence>
<evidence type="ECO:0000256" key="4">
    <source>
        <dbReference type="ARBA" id="ARBA00023180"/>
    </source>
</evidence>
<dbReference type="Gene3D" id="2.30.30.100">
    <property type="match status" value="6"/>
</dbReference>
<dbReference type="Pfam" id="PF13517">
    <property type="entry name" value="FG-GAP_3"/>
    <property type="match status" value="9"/>
</dbReference>
<evidence type="ECO:0000256" key="5">
    <source>
        <dbReference type="SAM" id="SignalP"/>
    </source>
</evidence>